<accession>A0A376E4X6</accession>
<dbReference type="EMBL" id="UFVQ01000003">
    <property type="protein sequence ID" value="STD02331.1"/>
    <property type="molecule type" value="Genomic_DNA"/>
</dbReference>
<dbReference type="Proteomes" id="UP000273270">
    <property type="component" value="Chromosome"/>
</dbReference>
<evidence type="ECO:0000313" key="3">
    <source>
        <dbReference type="EMBL" id="STD02331.1"/>
    </source>
</evidence>
<dbReference type="OrthoDB" id="1274328at2"/>
<evidence type="ECO:0000256" key="1">
    <source>
        <dbReference type="SAM" id="MobiDB-lite"/>
    </source>
</evidence>
<keyword evidence="5" id="KW-1185">Reference proteome</keyword>
<reference evidence="5" key="2">
    <citation type="submission" date="2018-11" db="EMBL/GenBank/DDBJ databases">
        <title>Proposal to divide the Flavobacteriaceae and reorganize its genera based on Amino Acid Identity values calculated from whole genome sequences.</title>
        <authorList>
            <person name="Nicholson A.C."/>
            <person name="Gulvik C.A."/>
            <person name="Whitney A.M."/>
            <person name="Humrighouse B.W."/>
            <person name="Bell M."/>
            <person name="Holmes B."/>
            <person name="Steigerwalt A.G."/>
            <person name="Villarma A."/>
            <person name="Sheth M."/>
            <person name="Batra D."/>
            <person name="Pryor J."/>
            <person name="Bernardet J.-F."/>
            <person name="Hugo C."/>
            <person name="Kampfer P."/>
            <person name="Newman J."/>
            <person name="McQuiston J.R."/>
        </authorList>
    </citation>
    <scope>NUCLEOTIDE SEQUENCE [LARGE SCALE GENOMIC DNA]</scope>
    <source>
        <strain evidence="5">G0188</strain>
    </source>
</reference>
<accession>A0A3G6NCS6</accession>
<feature type="region of interest" description="Disordered" evidence="1">
    <location>
        <begin position="33"/>
        <end position="65"/>
    </location>
</feature>
<protein>
    <submittedName>
        <fullName evidence="3">Uncharacterized protein</fullName>
    </submittedName>
</protein>
<reference evidence="2" key="3">
    <citation type="submission" date="2018-11" db="EMBL/GenBank/DDBJ databases">
        <title>Proposal to divide the Flavobacteriaceae and reorganize its genera based on Amino Acid Identity values calculated from whole genome sequences.</title>
        <authorList>
            <person name="Nicholson A.C."/>
            <person name="Gulvik C.A."/>
            <person name="Whitney A.M."/>
            <person name="Humrighouse B.W."/>
            <person name="Bell M."/>
            <person name="Holmes B."/>
            <person name="Steigerwalt A."/>
            <person name="Villarma A."/>
            <person name="Sheth M."/>
            <person name="Batra D."/>
            <person name="Pryor J."/>
            <person name="Bernardet J.-F."/>
            <person name="Hugo C."/>
            <person name="Kampfer P."/>
            <person name="Newman J."/>
            <person name="Mcquiston J.R."/>
        </authorList>
    </citation>
    <scope>NUCLEOTIDE SEQUENCE [LARGE SCALE GENOMIC DNA]</scope>
    <source>
        <strain evidence="2">G0188</strain>
    </source>
</reference>
<dbReference type="RefSeq" id="WP_123881843.1">
    <property type="nucleotide sequence ID" value="NZ_CP033920.1"/>
</dbReference>
<dbReference type="KEGG" id="ccau:EG346_22755"/>
<reference evidence="3 4" key="1">
    <citation type="submission" date="2018-06" db="EMBL/GenBank/DDBJ databases">
        <authorList>
            <consortium name="Pathogen Informatics"/>
            <person name="Doyle S."/>
        </authorList>
    </citation>
    <scope>NUCLEOTIDE SEQUENCE [LARGE SCALE GENOMIC DNA]</scope>
    <source>
        <strain evidence="3 4">NCTC13533</strain>
    </source>
</reference>
<feature type="compositionally biased region" description="Polar residues" evidence="1">
    <location>
        <begin position="38"/>
        <end position="65"/>
    </location>
</feature>
<sequence length="65" mass="7261">MKNSQKKDALMIKFQNSRIERTKLDSINGGKLIRTGRSDVQTGLTSDGNHDNNTTPSDDYYNGTL</sequence>
<name>A0A376E4X6_CHRCU</name>
<gene>
    <name evidence="2" type="ORF">EG346_22755</name>
    <name evidence="3" type="ORF">NCTC13533_03271</name>
</gene>
<dbReference type="Proteomes" id="UP000255224">
    <property type="component" value="Unassembled WGS sequence"/>
</dbReference>
<proteinExistence type="predicted"/>
<organism evidence="3 4">
    <name type="scientific">Chryseobacterium carnipullorum</name>
    <dbReference type="NCBI Taxonomy" id="1124835"/>
    <lineage>
        <taxon>Bacteria</taxon>
        <taxon>Pseudomonadati</taxon>
        <taxon>Bacteroidota</taxon>
        <taxon>Flavobacteriia</taxon>
        <taxon>Flavobacteriales</taxon>
        <taxon>Weeksellaceae</taxon>
        <taxon>Chryseobacterium group</taxon>
        <taxon>Chryseobacterium</taxon>
    </lineage>
</organism>
<evidence type="ECO:0000313" key="4">
    <source>
        <dbReference type="Proteomes" id="UP000255224"/>
    </source>
</evidence>
<evidence type="ECO:0000313" key="2">
    <source>
        <dbReference type="EMBL" id="AZA50821.1"/>
    </source>
</evidence>
<dbReference type="AlphaFoldDB" id="A0A376E4X6"/>
<evidence type="ECO:0000313" key="5">
    <source>
        <dbReference type="Proteomes" id="UP000273270"/>
    </source>
</evidence>
<dbReference type="EMBL" id="CP033920">
    <property type="protein sequence ID" value="AZA50821.1"/>
    <property type="molecule type" value="Genomic_DNA"/>
</dbReference>